<name>A0ABW1ZXX8_9GAMM</name>
<keyword evidence="4" id="KW-1185">Reference proteome</keyword>
<feature type="chain" id="PRO_5046125232" evidence="1">
    <location>
        <begin position="21"/>
        <end position="234"/>
    </location>
</feature>
<feature type="signal peptide" evidence="1">
    <location>
        <begin position="1"/>
        <end position="20"/>
    </location>
</feature>
<evidence type="ECO:0000313" key="3">
    <source>
        <dbReference type="EMBL" id="MFC6670049.1"/>
    </source>
</evidence>
<dbReference type="RefSeq" id="WP_379908567.1">
    <property type="nucleotide sequence ID" value="NZ_JBHSWE010000001.1"/>
</dbReference>
<dbReference type="Pfam" id="PF17680">
    <property type="entry name" value="FlgO"/>
    <property type="match status" value="1"/>
</dbReference>
<reference evidence="4" key="1">
    <citation type="journal article" date="2019" name="Int. J. Syst. Evol. Microbiol.">
        <title>The Global Catalogue of Microorganisms (GCM) 10K type strain sequencing project: providing services to taxonomists for standard genome sequencing and annotation.</title>
        <authorList>
            <consortium name="The Broad Institute Genomics Platform"/>
            <consortium name="The Broad Institute Genome Sequencing Center for Infectious Disease"/>
            <person name="Wu L."/>
            <person name="Ma J."/>
        </authorList>
    </citation>
    <scope>NUCLEOTIDE SEQUENCE [LARGE SCALE GENOMIC DNA]</scope>
    <source>
        <strain evidence="4">NBRC 111756</strain>
    </source>
</reference>
<proteinExistence type="predicted"/>
<dbReference type="InterPro" id="IPR041215">
    <property type="entry name" value="FlgO_dom"/>
</dbReference>
<feature type="domain" description="FlgO" evidence="2">
    <location>
        <begin position="77"/>
        <end position="204"/>
    </location>
</feature>
<dbReference type="PROSITE" id="PS51257">
    <property type="entry name" value="PROKAR_LIPOPROTEIN"/>
    <property type="match status" value="1"/>
</dbReference>
<dbReference type="Proteomes" id="UP001596422">
    <property type="component" value="Unassembled WGS sequence"/>
</dbReference>
<accession>A0ABW1ZXX8</accession>
<protein>
    <submittedName>
        <fullName evidence="3">FlgO family outer membrane protein</fullName>
    </submittedName>
</protein>
<organism evidence="3 4">
    <name type="scientific">Marinobacterium aestuariivivens</name>
    <dbReference type="NCBI Taxonomy" id="1698799"/>
    <lineage>
        <taxon>Bacteria</taxon>
        <taxon>Pseudomonadati</taxon>
        <taxon>Pseudomonadota</taxon>
        <taxon>Gammaproteobacteria</taxon>
        <taxon>Oceanospirillales</taxon>
        <taxon>Oceanospirillaceae</taxon>
        <taxon>Marinobacterium</taxon>
    </lineage>
</organism>
<gene>
    <name evidence="3" type="ORF">ACFQDL_08100</name>
</gene>
<dbReference type="EMBL" id="JBHSWE010000001">
    <property type="protein sequence ID" value="MFC6670049.1"/>
    <property type="molecule type" value="Genomic_DNA"/>
</dbReference>
<evidence type="ECO:0000259" key="2">
    <source>
        <dbReference type="Pfam" id="PF17680"/>
    </source>
</evidence>
<sequence>MMRVLAGALLLVLSGCSLQSQQPVPVRLESLGDGAVQQLRGAVPADGEAVPLDNAPAPLSRVAEEASVDPLSEAVAQLAQQLATGLAEHRIKRLPMAVLPFADLDRAQVPLSNPVGERIAENLIYQLQQGRYNLVDYRAVSLNTTEKPALSRQSLSLLNSRYRIYFVLTGTYARYPQGIVLNARVLDTTTRQVLASAQTHVPDGRLEGASPGYDQLQAQRQGMIIENRNGAVGH</sequence>
<evidence type="ECO:0000313" key="4">
    <source>
        <dbReference type="Proteomes" id="UP001596422"/>
    </source>
</evidence>
<keyword evidence="1" id="KW-0732">Signal</keyword>
<comment type="caution">
    <text evidence="3">The sequence shown here is derived from an EMBL/GenBank/DDBJ whole genome shotgun (WGS) entry which is preliminary data.</text>
</comment>
<evidence type="ECO:0000256" key="1">
    <source>
        <dbReference type="SAM" id="SignalP"/>
    </source>
</evidence>